<evidence type="ECO:0000259" key="1">
    <source>
        <dbReference type="PROSITE" id="PS50206"/>
    </source>
</evidence>
<dbReference type="Gene3D" id="3.40.250.10">
    <property type="entry name" value="Rhodanese-like domain"/>
    <property type="match status" value="1"/>
</dbReference>
<dbReference type="OrthoDB" id="9800872at2"/>
<dbReference type="InterPro" id="IPR001763">
    <property type="entry name" value="Rhodanese-like_dom"/>
</dbReference>
<dbReference type="SUPFAM" id="SSF52821">
    <property type="entry name" value="Rhodanese/Cell cycle control phosphatase"/>
    <property type="match status" value="1"/>
</dbReference>
<feature type="domain" description="Rhodanese" evidence="1">
    <location>
        <begin position="28"/>
        <end position="125"/>
    </location>
</feature>
<keyword evidence="3" id="KW-1185">Reference proteome</keyword>
<accession>A0A4Q7Y5P5</accession>
<dbReference type="Pfam" id="PF00581">
    <property type="entry name" value="Rhodanese"/>
    <property type="match status" value="1"/>
</dbReference>
<dbReference type="SMART" id="SM00450">
    <property type="entry name" value="RHOD"/>
    <property type="match status" value="1"/>
</dbReference>
<keyword evidence="2" id="KW-0808">Transferase</keyword>
<dbReference type="Proteomes" id="UP000292507">
    <property type="component" value="Unassembled WGS sequence"/>
</dbReference>
<evidence type="ECO:0000313" key="3">
    <source>
        <dbReference type="Proteomes" id="UP000292507"/>
    </source>
</evidence>
<dbReference type="PANTHER" id="PTHR44086">
    <property type="entry name" value="THIOSULFATE SULFURTRANSFERASE RDL2, MITOCHONDRIAL-RELATED"/>
    <property type="match status" value="1"/>
</dbReference>
<dbReference type="AlphaFoldDB" id="A0A4Q7Y5P5"/>
<reference evidence="2 3" key="1">
    <citation type="submission" date="2019-02" db="EMBL/GenBank/DDBJ databases">
        <title>Sequencing the genomes of 1000 actinobacteria strains.</title>
        <authorList>
            <person name="Klenk H.-P."/>
        </authorList>
    </citation>
    <scope>NUCLEOTIDE SEQUENCE [LARGE SCALE GENOMIC DNA]</scope>
    <source>
        <strain evidence="2 3">DSM 44509</strain>
    </source>
</reference>
<gene>
    <name evidence="2" type="ORF">BKA19_1434</name>
</gene>
<dbReference type="RefSeq" id="WP_104527542.1">
    <property type="nucleotide sequence ID" value="NZ_POQT01000006.1"/>
</dbReference>
<dbReference type="PANTHER" id="PTHR44086:SF13">
    <property type="entry name" value="THIOSULFATE SULFURTRANSFERASE PSPE"/>
    <property type="match status" value="1"/>
</dbReference>
<dbReference type="PROSITE" id="PS50206">
    <property type="entry name" value="RHODANESE_3"/>
    <property type="match status" value="1"/>
</dbReference>
<comment type="caution">
    <text evidence="2">The sequence shown here is derived from an EMBL/GenBank/DDBJ whole genome shotgun (WGS) entry which is preliminary data.</text>
</comment>
<sequence>MSTTVVDLVARAKGQVENLDPEQVAQEAADGAVLVDLREPGEIQRDGTIDGAVQAPRGMLEFYADPQSPYHRAEFDPSRRTILFCASGGRSALAASTLSQLGYADVAHLDGGMKAWRSDGRPVVHPEA</sequence>
<organism evidence="2 3">
    <name type="scientific">Blastococcus saxobsidens</name>
    <dbReference type="NCBI Taxonomy" id="138336"/>
    <lineage>
        <taxon>Bacteria</taxon>
        <taxon>Bacillati</taxon>
        <taxon>Actinomycetota</taxon>
        <taxon>Actinomycetes</taxon>
        <taxon>Geodermatophilales</taxon>
        <taxon>Geodermatophilaceae</taxon>
        <taxon>Blastococcus</taxon>
    </lineage>
</organism>
<dbReference type="EMBL" id="SHKV01000001">
    <property type="protein sequence ID" value="RZU31754.1"/>
    <property type="molecule type" value="Genomic_DNA"/>
</dbReference>
<proteinExistence type="predicted"/>
<evidence type="ECO:0000313" key="2">
    <source>
        <dbReference type="EMBL" id="RZU31754.1"/>
    </source>
</evidence>
<dbReference type="InterPro" id="IPR036873">
    <property type="entry name" value="Rhodanese-like_dom_sf"/>
</dbReference>
<protein>
    <submittedName>
        <fullName evidence="2">Rhodanese-related sulfurtransferase</fullName>
    </submittedName>
</protein>
<name>A0A4Q7Y5P5_9ACTN</name>
<dbReference type="GO" id="GO:0004792">
    <property type="term" value="F:thiosulfate-cyanide sulfurtransferase activity"/>
    <property type="evidence" value="ECO:0007669"/>
    <property type="project" value="TreeGrafter"/>
</dbReference>